<keyword evidence="2" id="KW-1185">Reference proteome</keyword>
<organism evidence="1 2">
    <name type="scientific">Saccharopolyspora gloriosae</name>
    <dbReference type="NCBI Taxonomy" id="455344"/>
    <lineage>
        <taxon>Bacteria</taxon>
        <taxon>Bacillati</taxon>
        <taxon>Actinomycetota</taxon>
        <taxon>Actinomycetes</taxon>
        <taxon>Pseudonocardiales</taxon>
        <taxon>Pseudonocardiaceae</taxon>
        <taxon>Saccharopolyspora</taxon>
    </lineage>
</organism>
<evidence type="ECO:0000313" key="2">
    <source>
        <dbReference type="Proteomes" id="UP000580474"/>
    </source>
</evidence>
<dbReference type="Proteomes" id="UP000580474">
    <property type="component" value="Unassembled WGS sequence"/>
</dbReference>
<reference evidence="1 2" key="1">
    <citation type="submission" date="2020-08" db="EMBL/GenBank/DDBJ databases">
        <title>Sequencing the genomes of 1000 actinobacteria strains.</title>
        <authorList>
            <person name="Klenk H.-P."/>
        </authorList>
    </citation>
    <scope>NUCLEOTIDE SEQUENCE [LARGE SCALE GENOMIC DNA]</scope>
    <source>
        <strain evidence="1 2">DSM 45582</strain>
    </source>
</reference>
<proteinExistence type="predicted"/>
<protein>
    <submittedName>
        <fullName evidence="1">Uncharacterized protein</fullName>
    </submittedName>
</protein>
<comment type="caution">
    <text evidence="1">The sequence shown here is derived from an EMBL/GenBank/DDBJ whole genome shotgun (WGS) entry which is preliminary data.</text>
</comment>
<name>A0A840NA69_9PSEU</name>
<dbReference type="AlphaFoldDB" id="A0A840NA69"/>
<sequence length="42" mass="4920">MNLRESKRQEMLEFDDCWIESERWPALIGVGTVINSRPLLVS</sequence>
<evidence type="ECO:0000313" key="1">
    <source>
        <dbReference type="EMBL" id="MBB5067025.1"/>
    </source>
</evidence>
<gene>
    <name evidence="1" type="ORF">BJ969_000113</name>
</gene>
<dbReference type="EMBL" id="JACHIV010000001">
    <property type="protein sequence ID" value="MBB5067025.1"/>
    <property type="molecule type" value="Genomic_DNA"/>
</dbReference>
<accession>A0A840NA69</accession>